<sequence length="322" mass="36356">MQNRETRRGYYPPIEPHRHFYLPVSGGHELYVEECGQKDGLAVIALHGGPGGGCSPLMRRFFDPAKYRIVLFDQRGCGRSKPHASLDQNTTWDLVRDIEAIREELGIEKWVVFGGSWGSTLSLAYAQTHPDRTIALVLRGIFLNTQAELDWFYKDGASRIFPDAWDKLVSRLGEAERADVLQSYHDRLMQDDVKARREDAVAWADWETSLISFASPEPPAGKHPQRADAIARIETHYFVNKGFFESDNQLLENMDRIQHIPGYIAQGRYDVITPPACAWKLANAWQGNARLEFIPDAGHSAGEPGTVDALVRFTDEVAKRYG</sequence>
<evidence type="ECO:0000256" key="12">
    <source>
        <dbReference type="RuleBase" id="RU003421"/>
    </source>
</evidence>
<dbReference type="Gene3D" id="3.40.50.1820">
    <property type="entry name" value="alpha/beta hydrolase"/>
    <property type="match status" value="1"/>
</dbReference>
<evidence type="ECO:0000256" key="2">
    <source>
        <dbReference type="ARBA" id="ARBA00004496"/>
    </source>
</evidence>
<protein>
    <recommendedName>
        <fullName evidence="5 11">Proline iminopeptidase</fullName>
        <shortName evidence="11">PIP</shortName>
        <ecNumber evidence="4 11">3.4.11.5</ecNumber>
    </recommendedName>
    <alternativeName>
        <fullName evidence="10 11">Prolyl aminopeptidase</fullName>
    </alternativeName>
</protein>
<evidence type="ECO:0000256" key="1">
    <source>
        <dbReference type="ARBA" id="ARBA00001585"/>
    </source>
</evidence>
<proteinExistence type="inferred from homology"/>
<dbReference type="GO" id="GO:0004177">
    <property type="term" value="F:aminopeptidase activity"/>
    <property type="evidence" value="ECO:0007669"/>
    <property type="project" value="UniProtKB-KW"/>
</dbReference>
<dbReference type="PANTHER" id="PTHR43722">
    <property type="entry name" value="PROLINE IMINOPEPTIDASE"/>
    <property type="match status" value="1"/>
</dbReference>
<dbReference type="PRINTS" id="PR00111">
    <property type="entry name" value="ABHYDROLASE"/>
</dbReference>
<evidence type="ECO:0000256" key="10">
    <source>
        <dbReference type="ARBA" id="ARBA00029605"/>
    </source>
</evidence>
<dbReference type="PRINTS" id="PR00793">
    <property type="entry name" value="PROAMNOPTASE"/>
</dbReference>
<comment type="catalytic activity">
    <reaction evidence="1 11 12">
        <text>Release of N-terminal proline from a peptide.</text>
        <dbReference type="EC" id="3.4.11.5"/>
    </reaction>
</comment>
<comment type="similarity">
    <text evidence="3 11 12">Belongs to the peptidase S33 family.</text>
</comment>
<dbReference type="PANTHER" id="PTHR43722:SF1">
    <property type="entry name" value="PROLINE IMINOPEPTIDASE"/>
    <property type="match status" value="1"/>
</dbReference>
<dbReference type="SUPFAM" id="SSF53474">
    <property type="entry name" value="alpha/beta-Hydrolases"/>
    <property type="match status" value="1"/>
</dbReference>
<evidence type="ECO:0000259" key="13">
    <source>
        <dbReference type="Pfam" id="PF00561"/>
    </source>
</evidence>
<evidence type="ECO:0000256" key="3">
    <source>
        <dbReference type="ARBA" id="ARBA00010088"/>
    </source>
</evidence>
<evidence type="ECO:0000313" key="15">
    <source>
        <dbReference type="Proteomes" id="UP001354971"/>
    </source>
</evidence>
<name>A0ABU7LQT3_9PROT</name>
<evidence type="ECO:0000256" key="5">
    <source>
        <dbReference type="ARBA" id="ARBA00021843"/>
    </source>
</evidence>
<dbReference type="InterPro" id="IPR002410">
    <property type="entry name" value="Peptidase_S33"/>
</dbReference>
<dbReference type="InterPro" id="IPR029058">
    <property type="entry name" value="AB_hydrolase_fold"/>
</dbReference>
<gene>
    <name evidence="14" type="primary">pip</name>
    <name evidence="14" type="ORF">V0U79_07780</name>
</gene>
<dbReference type="PIRSF" id="PIRSF006431">
    <property type="entry name" value="Pept_S33"/>
    <property type="match status" value="1"/>
</dbReference>
<keyword evidence="7 11" id="KW-0963">Cytoplasm</keyword>
<evidence type="ECO:0000256" key="9">
    <source>
        <dbReference type="ARBA" id="ARBA00022801"/>
    </source>
</evidence>
<keyword evidence="9 11" id="KW-0378">Hydrolase</keyword>
<evidence type="ECO:0000313" key="14">
    <source>
        <dbReference type="EMBL" id="MEE2526263.1"/>
    </source>
</evidence>
<evidence type="ECO:0000256" key="7">
    <source>
        <dbReference type="ARBA" id="ARBA00022490"/>
    </source>
</evidence>
<comment type="caution">
    <text evidence="14">The sequence shown here is derived from an EMBL/GenBank/DDBJ whole genome shotgun (WGS) entry which is preliminary data.</text>
</comment>
<accession>A0ABU7LQT3</accession>
<evidence type="ECO:0000256" key="4">
    <source>
        <dbReference type="ARBA" id="ARBA00012568"/>
    </source>
</evidence>
<organism evidence="14 15">
    <name type="scientific">Hyphobacterium lacteum</name>
    <dbReference type="NCBI Taxonomy" id="3116575"/>
    <lineage>
        <taxon>Bacteria</taxon>
        <taxon>Pseudomonadati</taxon>
        <taxon>Pseudomonadota</taxon>
        <taxon>Alphaproteobacteria</taxon>
        <taxon>Maricaulales</taxon>
        <taxon>Maricaulaceae</taxon>
        <taxon>Hyphobacterium</taxon>
    </lineage>
</organism>
<dbReference type="Proteomes" id="UP001354971">
    <property type="component" value="Unassembled WGS sequence"/>
</dbReference>
<dbReference type="Pfam" id="PF00561">
    <property type="entry name" value="Abhydrolase_1"/>
    <property type="match status" value="1"/>
</dbReference>
<keyword evidence="6 11" id="KW-0031">Aminopeptidase</keyword>
<dbReference type="InterPro" id="IPR005944">
    <property type="entry name" value="Pro_iminopeptidase"/>
</dbReference>
<feature type="domain" description="AB hydrolase-1" evidence="13">
    <location>
        <begin position="42"/>
        <end position="301"/>
    </location>
</feature>
<comment type="subcellular location">
    <subcellularLocation>
        <location evidence="2 11">Cytoplasm</location>
    </subcellularLocation>
</comment>
<evidence type="ECO:0000256" key="6">
    <source>
        <dbReference type="ARBA" id="ARBA00022438"/>
    </source>
</evidence>
<reference evidence="14 15" key="1">
    <citation type="submission" date="2024-01" db="EMBL/GenBank/DDBJ databases">
        <title>Hyphobacterium bacterium isolated from marine sediment.</title>
        <authorList>
            <person name="Zhao S."/>
        </authorList>
    </citation>
    <scope>NUCLEOTIDE SEQUENCE [LARGE SCALE GENOMIC DNA]</scope>
    <source>
        <strain evidence="15">HN65</strain>
    </source>
</reference>
<dbReference type="EMBL" id="JAZDRP010000004">
    <property type="protein sequence ID" value="MEE2526263.1"/>
    <property type="molecule type" value="Genomic_DNA"/>
</dbReference>
<dbReference type="NCBIfam" id="TIGR01249">
    <property type="entry name" value="pro_imino_pep_1"/>
    <property type="match status" value="1"/>
</dbReference>
<dbReference type="EC" id="3.4.11.5" evidence="4 11"/>
<evidence type="ECO:0000256" key="11">
    <source>
        <dbReference type="PIRNR" id="PIRNR006431"/>
    </source>
</evidence>
<keyword evidence="15" id="KW-1185">Reference proteome</keyword>
<keyword evidence="8 11" id="KW-0645">Protease</keyword>
<dbReference type="RefSeq" id="WP_330198926.1">
    <property type="nucleotide sequence ID" value="NZ_JAZDRP010000004.1"/>
</dbReference>
<evidence type="ECO:0000256" key="8">
    <source>
        <dbReference type="ARBA" id="ARBA00022670"/>
    </source>
</evidence>
<dbReference type="InterPro" id="IPR000073">
    <property type="entry name" value="AB_hydrolase_1"/>
</dbReference>